<dbReference type="Gene3D" id="3.60.70.12">
    <property type="entry name" value="L-amino peptidase D-ALA esterase/amidase"/>
    <property type="match status" value="1"/>
</dbReference>
<dbReference type="AlphaFoldDB" id="D3E2W3"/>
<keyword evidence="3 7" id="KW-0028">Amino-acid biosynthesis</keyword>
<dbReference type="PATRIC" id="fig|634498.28.peg.1021"/>
<dbReference type="MEROPS" id="T05.002"/>
<evidence type="ECO:0000256" key="3">
    <source>
        <dbReference type="ARBA" id="ARBA00022605"/>
    </source>
</evidence>
<comment type="subunit">
    <text evidence="7">Heterotetramer of two alpha and two beta chains.</text>
</comment>
<keyword evidence="7" id="KW-0963">Cytoplasm</keyword>
<dbReference type="OrthoDB" id="52592at2157"/>
<dbReference type="Gene3D" id="3.10.20.340">
    <property type="entry name" value="ArgJ beta chain, C-terminal domain"/>
    <property type="match status" value="1"/>
</dbReference>
<feature type="binding site" evidence="7">
    <location>
        <position position="139"/>
    </location>
    <ligand>
        <name>substrate</name>
    </ligand>
</feature>
<protein>
    <recommendedName>
        <fullName evidence="7">Glutamate N-acetyltransferase</fullName>
        <ecNumber evidence="7">2.3.1.35</ecNumber>
    </recommendedName>
    <alternativeName>
        <fullName evidence="7">Ornithine acetyltransferase</fullName>
        <shortName evidence="7">OATase</shortName>
    </alternativeName>
    <alternativeName>
        <fullName evidence="7">Ornithine transacetylase</fullName>
    </alternativeName>
    <component>
        <recommendedName>
            <fullName evidence="7">Glutamate N-acetyltransferase alpha chain</fullName>
        </recommendedName>
    </component>
    <component>
        <recommendedName>
            <fullName evidence="7">Glutamate N-acetyltransferase beta chain</fullName>
        </recommendedName>
    </component>
</protein>
<evidence type="ECO:0000313" key="8">
    <source>
        <dbReference type="EMBL" id="ADC46874.1"/>
    </source>
</evidence>
<dbReference type="HOGENOM" id="CLU_027172_1_0_2"/>
<dbReference type="HAMAP" id="MF_01106">
    <property type="entry name" value="ArgJ"/>
    <property type="match status" value="1"/>
</dbReference>
<dbReference type="eggNOG" id="arCOG04413">
    <property type="taxonomic scope" value="Archaea"/>
</dbReference>
<comment type="similarity">
    <text evidence="1 7">Belongs to the ArgJ family.</text>
</comment>
<dbReference type="CDD" id="cd02152">
    <property type="entry name" value="OAT"/>
    <property type="match status" value="1"/>
</dbReference>
<feature type="chain" id="PRO_5044353505" description="Glutamate N-acetyltransferase alpha chain" evidence="7">
    <location>
        <begin position="1"/>
        <end position="175"/>
    </location>
</feature>
<dbReference type="InterPro" id="IPR042195">
    <property type="entry name" value="ArgJ_beta_C"/>
</dbReference>
<evidence type="ECO:0000256" key="4">
    <source>
        <dbReference type="ARBA" id="ARBA00022679"/>
    </source>
</evidence>
<evidence type="ECO:0000256" key="2">
    <source>
        <dbReference type="ARBA" id="ARBA00022571"/>
    </source>
</evidence>
<organism evidence="8 9">
    <name type="scientific">Methanobrevibacter ruminantium (strain ATCC 35063 / DSM 1093 / JCM 13430 / OCM 146 / M1)</name>
    <name type="common">Methanobacterium ruminantium</name>
    <dbReference type="NCBI Taxonomy" id="634498"/>
    <lineage>
        <taxon>Archaea</taxon>
        <taxon>Methanobacteriati</taxon>
        <taxon>Methanobacteriota</taxon>
        <taxon>Methanomada group</taxon>
        <taxon>Methanobacteria</taxon>
        <taxon>Methanobacteriales</taxon>
        <taxon>Methanobacteriaceae</taxon>
        <taxon>Methanobrevibacter</taxon>
    </lineage>
</organism>
<evidence type="ECO:0000256" key="6">
    <source>
        <dbReference type="ARBA" id="ARBA00023315"/>
    </source>
</evidence>
<comment type="pathway">
    <text evidence="7">Amino-acid biosynthesis; L-arginine biosynthesis; L-ornithine and N-acetyl-L-glutamate from L-glutamate and N(2)-acetyl-L-ornithine (cyclic): step 1/1.</text>
</comment>
<keyword evidence="4 7" id="KW-0808">Transferase</keyword>
<feature type="active site" description="Nucleophile" evidence="7">
    <location>
        <position position="176"/>
    </location>
</feature>
<dbReference type="UniPathway" id="UPA00068">
    <property type="reaction ID" value="UER00106"/>
</dbReference>
<dbReference type="SUPFAM" id="SSF56266">
    <property type="entry name" value="DmpA/ArgJ-like"/>
    <property type="match status" value="1"/>
</dbReference>
<feature type="site" description="Involved in the stabilization of negative charge on the oxyanion by the formation of the oxyanion hole" evidence="7">
    <location>
        <position position="101"/>
    </location>
</feature>
<dbReference type="GeneID" id="8770675"/>
<dbReference type="GO" id="GO:0006526">
    <property type="term" value="P:L-arginine biosynthetic process"/>
    <property type="evidence" value="ECO:0007669"/>
    <property type="project" value="UniProtKB-UniRule"/>
</dbReference>
<keyword evidence="9" id="KW-1185">Reference proteome</keyword>
<reference evidence="8 9" key="1">
    <citation type="journal article" date="2010" name="PLoS ONE">
        <title>The genome sequence of the rumen methanogen Methanobrevibacter ruminantium reveals new possibilities for controlling ruminant methane emissions.</title>
        <authorList>
            <person name="Leahy S.C."/>
            <person name="Kelly W.J."/>
            <person name="Altermann E."/>
            <person name="Ronimus R.S."/>
            <person name="Yeoman C.J."/>
            <person name="Pacheco D.M."/>
            <person name="Li D."/>
            <person name="Kong Z."/>
            <person name="McTavish S."/>
            <person name="Sang C."/>
            <person name="Lambie S.C."/>
            <person name="Janssen P.H."/>
            <person name="Dey D."/>
            <person name="Attwood G.T."/>
        </authorList>
    </citation>
    <scope>NUCLEOTIDE SEQUENCE [LARGE SCALE GENOMIC DNA]</scope>
    <source>
        <strain evidence="9">ATCC 35063 / DSM 1093 / JCM 13430 / OCM 146 / M1</strain>
    </source>
</reference>
<name>D3E2W3_METRM</name>
<dbReference type="GO" id="GO:0006592">
    <property type="term" value="P:ornithine biosynthetic process"/>
    <property type="evidence" value="ECO:0007669"/>
    <property type="project" value="TreeGrafter"/>
</dbReference>
<comment type="function">
    <text evidence="7">Catalyzes the transfer of the acetyl group from N(2)-acetylornithine to glutamate, forming N-acetylglutamate and L-ornithine.</text>
</comment>
<dbReference type="GO" id="GO:0005737">
    <property type="term" value="C:cytoplasm"/>
    <property type="evidence" value="ECO:0007669"/>
    <property type="project" value="UniProtKB-SubCell"/>
</dbReference>
<feature type="binding site" evidence="7">
    <location>
        <position position="176"/>
    </location>
    <ligand>
        <name>substrate</name>
    </ligand>
</feature>
<dbReference type="NCBIfam" id="TIGR00120">
    <property type="entry name" value="ArgJ"/>
    <property type="match status" value="1"/>
</dbReference>
<dbReference type="NCBIfam" id="NF003802">
    <property type="entry name" value="PRK05388.1"/>
    <property type="match status" value="1"/>
</dbReference>
<evidence type="ECO:0000256" key="1">
    <source>
        <dbReference type="ARBA" id="ARBA00006774"/>
    </source>
</evidence>
<feature type="site" description="Involved in the stabilization of negative charge on the oxyanion by the formation of the oxyanion hole" evidence="7">
    <location>
        <position position="100"/>
    </location>
</feature>
<comment type="subcellular location">
    <subcellularLocation>
        <location evidence="7">Cytoplasm</location>
    </subcellularLocation>
</comment>
<dbReference type="Pfam" id="PF01960">
    <property type="entry name" value="ArgJ"/>
    <property type="match status" value="1"/>
</dbReference>
<evidence type="ECO:0000313" key="9">
    <source>
        <dbReference type="Proteomes" id="UP000008680"/>
    </source>
</evidence>
<dbReference type="PANTHER" id="PTHR23100:SF0">
    <property type="entry name" value="ARGININE BIOSYNTHESIS BIFUNCTIONAL PROTEIN ARGJ, MITOCHONDRIAL"/>
    <property type="match status" value="1"/>
</dbReference>
<dbReference type="Proteomes" id="UP000008680">
    <property type="component" value="Chromosome"/>
</dbReference>
<accession>D3E2W3</accession>
<sequence>MCLVNGVRAAGSRQGKYGLAVIESKDSNASAVFTSNKVVAAPVIHTKEMIKGGKISLVVANSGNANCFTGEDGIVDCDKTIDFASGITGISRSEIATASTGVIGRKMPMDIILPLVEESISKLEHSNEASTDAAKSLMTTDTYHKQFAVETSIDGKKVTIGGVTKGVGMIAPNMGTMLCFLATDASISAEYINKALKTAVNKSFNMIVVDGDESTNDTAILMANGKSGVEVVNDGEINPDFQEALDFICISLAKMMARDGEGATKFIECKVNGAKDENDAILASKSVISSSLVKSAIFGGDPNWGRIVAAVGYSGCEMDQNMITVIISDDNGKEAILVDKGKILAFEGTPNLDLAEKIMQEKNINILVDLYQGDASATAWGCDLTYDYVKINAEYTT</sequence>
<evidence type="ECO:0000256" key="7">
    <source>
        <dbReference type="HAMAP-Rule" id="MF_01106"/>
    </source>
</evidence>
<keyword evidence="6 7" id="KW-0012">Acyltransferase</keyword>
<dbReference type="InterPro" id="IPR002813">
    <property type="entry name" value="Arg_biosynth_ArgJ"/>
</dbReference>
<proteinExistence type="inferred from homology"/>
<dbReference type="GO" id="GO:0004042">
    <property type="term" value="F:L-glutamate N-acetyltransferase activity"/>
    <property type="evidence" value="ECO:0007669"/>
    <property type="project" value="TreeGrafter"/>
</dbReference>
<dbReference type="GO" id="GO:0004358">
    <property type="term" value="F:L-glutamate N-acetyltransferase activity, acting on acetyl-L-ornithine as donor"/>
    <property type="evidence" value="ECO:0007669"/>
    <property type="project" value="UniProtKB-UniRule"/>
</dbReference>
<feature type="binding site" evidence="7">
    <location>
        <position position="261"/>
    </location>
    <ligand>
        <name>substrate</name>
    </ligand>
</feature>
<keyword evidence="5 7" id="KW-0068">Autocatalytic cleavage</keyword>
<dbReference type="KEGG" id="mru:mru_1023"/>
<dbReference type="EC" id="2.3.1.35" evidence="7"/>
<comment type="catalytic activity">
    <reaction evidence="7">
        <text>N(2)-acetyl-L-ornithine + L-glutamate = N-acetyl-L-glutamate + L-ornithine</text>
        <dbReference type="Rhea" id="RHEA:15349"/>
        <dbReference type="ChEBI" id="CHEBI:29985"/>
        <dbReference type="ChEBI" id="CHEBI:44337"/>
        <dbReference type="ChEBI" id="CHEBI:46911"/>
        <dbReference type="ChEBI" id="CHEBI:57805"/>
        <dbReference type="EC" id="2.3.1.35"/>
    </reaction>
</comment>
<keyword evidence="2 7" id="KW-0055">Arginine biosynthesis</keyword>
<dbReference type="STRING" id="634498.mru_1023"/>
<dbReference type="PANTHER" id="PTHR23100">
    <property type="entry name" value="ARGININE BIOSYNTHESIS BIFUNCTIONAL PROTEIN ARGJ"/>
    <property type="match status" value="1"/>
</dbReference>
<feature type="binding site" evidence="7">
    <location>
        <position position="397"/>
    </location>
    <ligand>
        <name>substrate</name>
    </ligand>
</feature>
<gene>
    <name evidence="7 8" type="primary">argJ</name>
    <name evidence="8" type="ordered locus">mru_1023</name>
</gene>
<feature type="chain" id="PRO_5044353506" description="Glutamate N-acetyltransferase beta chain" evidence="7">
    <location>
        <begin position="176"/>
        <end position="397"/>
    </location>
</feature>
<dbReference type="EMBL" id="CP001719">
    <property type="protein sequence ID" value="ADC46874.1"/>
    <property type="molecule type" value="Genomic_DNA"/>
</dbReference>
<feature type="binding site" evidence="7">
    <location>
        <position position="165"/>
    </location>
    <ligand>
        <name>substrate</name>
    </ligand>
</feature>
<dbReference type="InterPro" id="IPR016117">
    <property type="entry name" value="ArgJ-like_dom_sf"/>
</dbReference>
<feature type="binding site" evidence="7">
    <location>
        <position position="392"/>
    </location>
    <ligand>
        <name>substrate</name>
    </ligand>
</feature>
<dbReference type="RefSeq" id="WP_012955824.1">
    <property type="nucleotide sequence ID" value="NC_013790.1"/>
</dbReference>
<dbReference type="FunFam" id="3.10.20.340:FF:000001">
    <property type="entry name" value="Arginine biosynthesis bifunctional protein ArgJ, chloroplastic"/>
    <property type="match status" value="1"/>
</dbReference>
<evidence type="ECO:0000256" key="5">
    <source>
        <dbReference type="ARBA" id="ARBA00022813"/>
    </source>
</evidence>
<feature type="site" description="Cleavage; by autolysis" evidence="7">
    <location>
        <begin position="175"/>
        <end position="176"/>
    </location>
</feature>